<evidence type="ECO:0000313" key="2">
    <source>
        <dbReference type="EMBL" id="RAV09929.1"/>
    </source>
</evidence>
<comment type="caution">
    <text evidence="2">The sequence shown here is derived from an EMBL/GenBank/DDBJ whole genome shotgun (WGS) entry which is preliminary data.</text>
</comment>
<feature type="transmembrane region" description="Helical" evidence="1">
    <location>
        <begin position="6"/>
        <end position="23"/>
    </location>
</feature>
<gene>
    <name evidence="2" type="ORF">DQG23_38775</name>
</gene>
<dbReference type="AlphaFoldDB" id="A0A329LQD4"/>
<reference evidence="2 3" key="1">
    <citation type="journal article" date="2009" name="Int. J. Syst. Evol. Microbiol.">
        <title>Paenibacillus contaminans sp. nov., isolated from a contaminated laboratory plate.</title>
        <authorList>
            <person name="Chou J.H."/>
            <person name="Lee J.H."/>
            <person name="Lin M.C."/>
            <person name="Chang P.S."/>
            <person name="Arun A.B."/>
            <person name="Young C.C."/>
            <person name="Chen W.M."/>
        </authorList>
    </citation>
    <scope>NUCLEOTIDE SEQUENCE [LARGE SCALE GENOMIC DNA]</scope>
    <source>
        <strain evidence="2 3">CKOBP-6</strain>
    </source>
</reference>
<keyword evidence="1" id="KW-0812">Transmembrane</keyword>
<evidence type="ECO:0000256" key="1">
    <source>
        <dbReference type="SAM" id="Phobius"/>
    </source>
</evidence>
<evidence type="ECO:0008006" key="4">
    <source>
        <dbReference type="Google" id="ProtNLM"/>
    </source>
</evidence>
<keyword evidence="1" id="KW-0472">Membrane</keyword>
<sequence length="62" mass="6857">MADYVGIILALLLGVGFLFIMKYKTRHKSVRLIGYALLLMSLLLVVFVAAGYLADASHEYGH</sequence>
<proteinExistence type="predicted"/>
<protein>
    <recommendedName>
        <fullName evidence="4">DUF2768 domain-containing protein</fullName>
    </recommendedName>
</protein>
<dbReference type="EMBL" id="QMFB01000046">
    <property type="protein sequence ID" value="RAV09929.1"/>
    <property type="molecule type" value="Genomic_DNA"/>
</dbReference>
<keyword evidence="3" id="KW-1185">Reference proteome</keyword>
<accession>A0A329LQD4</accession>
<name>A0A329LQD4_9BACL</name>
<dbReference type="Proteomes" id="UP000250369">
    <property type="component" value="Unassembled WGS sequence"/>
</dbReference>
<keyword evidence="1" id="KW-1133">Transmembrane helix</keyword>
<evidence type="ECO:0000313" key="3">
    <source>
        <dbReference type="Proteomes" id="UP000250369"/>
    </source>
</evidence>
<feature type="transmembrane region" description="Helical" evidence="1">
    <location>
        <begin position="35"/>
        <end position="54"/>
    </location>
</feature>
<organism evidence="2 3">
    <name type="scientific">Paenibacillus contaminans</name>
    <dbReference type="NCBI Taxonomy" id="450362"/>
    <lineage>
        <taxon>Bacteria</taxon>
        <taxon>Bacillati</taxon>
        <taxon>Bacillota</taxon>
        <taxon>Bacilli</taxon>
        <taxon>Bacillales</taxon>
        <taxon>Paenibacillaceae</taxon>
        <taxon>Paenibacillus</taxon>
    </lineage>
</organism>